<name>A0A2P4XGP5_9STRA</name>
<dbReference type="Pfam" id="PF17921">
    <property type="entry name" value="Integrase_H2C2"/>
    <property type="match status" value="1"/>
</dbReference>
<dbReference type="Proteomes" id="UP000237271">
    <property type="component" value="Unassembled WGS sequence"/>
</dbReference>
<gene>
    <name evidence="2" type="ORF">PHPALM_19716</name>
</gene>
<feature type="domain" description="Integrase zinc-binding" evidence="1">
    <location>
        <begin position="107"/>
        <end position="161"/>
    </location>
</feature>
<comment type="caution">
    <text evidence="2">The sequence shown here is derived from an EMBL/GenBank/DDBJ whole genome shotgun (WGS) entry which is preliminary data.</text>
</comment>
<dbReference type="AlphaFoldDB" id="A0A2P4XGP5"/>
<evidence type="ECO:0000313" key="2">
    <source>
        <dbReference type="EMBL" id="POM64716.1"/>
    </source>
</evidence>
<evidence type="ECO:0000313" key="3">
    <source>
        <dbReference type="Proteomes" id="UP000237271"/>
    </source>
</evidence>
<evidence type="ECO:0000259" key="1">
    <source>
        <dbReference type="Pfam" id="PF17921"/>
    </source>
</evidence>
<dbReference type="OrthoDB" id="106344at2759"/>
<keyword evidence="3" id="KW-1185">Reference proteome</keyword>
<sequence length="238" mass="26945">MARQLPFYAEYNFRFEYKPDKLNVFAVGLSRQSDYELTHVSRVTTDLYGRKRLGYQADENYTLLVWFLPSAKNPRSIGSRLDNGHSSIVISWPTEPGDPLQVAVPNDEDLKYDTLLEAHDAPVNGQVGGEKTYQAVSQTFRRPPMCKREAHYVKKCETCQMVIHFGHAWDPLLCLPSANGILKSMSFDFVFGLPADDTATPSVYLVPVRDKAIGKQATKLFLGCVFRYHDLLETIVFG</sequence>
<dbReference type="InterPro" id="IPR041588">
    <property type="entry name" value="Integrase_H2C2"/>
</dbReference>
<protein>
    <recommendedName>
        <fullName evidence="1">Integrase zinc-binding domain-containing protein</fullName>
    </recommendedName>
</protein>
<reference evidence="2 3" key="1">
    <citation type="journal article" date="2017" name="Genome Biol. Evol.">
        <title>Phytophthora megakarya and P. palmivora, closely related causal agents of cacao black pod rot, underwent increases in genome sizes and gene numbers by different mechanisms.</title>
        <authorList>
            <person name="Ali S.S."/>
            <person name="Shao J."/>
            <person name="Lary D.J."/>
            <person name="Kronmiller B."/>
            <person name="Shen D."/>
            <person name="Strem M.D."/>
            <person name="Amoako-Attah I."/>
            <person name="Akrofi A.Y."/>
            <person name="Begoude B.A."/>
            <person name="Ten Hoopen G.M."/>
            <person name="Coulibaly K."/>
            <person name="Kebe B.I."/>
            <person name="Melnick R.L."/>
            <person name="Guiltinan M.J."/>
            <person name="Tyler B.M."/>
            <person name="Meinhardt L.W."/>
            <person name="Bailey B.A."/>
        </authorList>
    </citation>
    <scope>NUCLEOTIDE SEQUENCE [LARGE SCALE GENOMIC DNA]</scope>
    <source>
        <strain evidence="3">sbr112.9</strain>
    </source>
</reference>
<dbReference type="Gene3D" id="1.10.340.70">
    <property type="match status" value="1"/>
</dbReference>
<proteinExistence type="predicted"/>
<dbReference type="EMBL" id="NCKW01011059">
    <property type="protein sequence ID" value="POM64716.1"/>
    <property type="molecule type" value="Genomic_DNA"/>
</dbReference>
<accession>A0A2P4XGP5</accession>
<organism evidence="2 3">
    <name type="scientific">Phytophthora palmivora</name>
    <dbReference type="NCBI Taxonomy" id="4796"/>
    <lineage>
        <taxon>Eukaryota</taxon>
        <taxon>Sar</taxon>
        <taxon>Stramenopiles</taxon>
        <taxon>Oomycota</taxon>
        <taxon>Peronosporomycetes</taxon>
        <taxon>Peronosporales</taxon>
        <taxon>Peronosporaceae</taxon>
        <taxon>Phytophthora</taxon>
    </lineage>
</organism>